<dbReference type="InterPro" id="IPR052173">
    <property type="entry name" value="Beta-lactam_resp_regulator"/>
</dbReference>
<keyword evidence="7" id="KW-0812">Transmembrane</keyword>
<dbReference type="GO" id="GO:0004222">
    <property type="term" value="F:metalloendopeptidase activity"/>
    <property type="evidence" value="ECO:0007669"/>
    <property type="project" value="InterPro"/>
</dbReference>
<dbReference type="Proteomes" id="UP000199137">
    <property type="component" value="Unassembled WGS sequence"/>
</dbReference>
<evidence type="ECO:0000256" key="5">
    <source>
        <dbReference type="ARBA" id="ARBA00023049"/>
    </source>
</evidence>
<evidence type="ECO:0000256" key="6">
    <source>
        <dbReference type="RuleBase" id="RU003983"/>
    </source>
</evidence>
<evidence type="ECO:0000256" key="1">
    <source>
        <dbReference type="ARBA" id="ARBA00022670"/>
    </source>
</evidence>
<comment type="cofactor">
    <cofactor evidence="6">
        <name>Zn(2+)</name>
        <dbReference type="ChEBI" id="CHEBI:29105"/>
    </cofactor>
    <text evidence="6">Binds 1 zinc ion per subunit.</text>
</comment>
<keyword evidence="3 6" id="KW-0378">Hydrolase</keyword>
<evidence type="ECO:0000259" key="8">
    <source>
        <dbReference type="Pfam" id="PF01435"/>
    </source>
</evidence>
<keyword evidence="1 6" id="KW-0645">Protease</keyword>
<evidence type="ECO:0000313" key="10">
    <source>
        <dbReference type="Proteomes" id="UP000199137"/>
    </source>
</evidence>
<dbReference type="GO" id="GO:0006508">
    <property type="term" value="P:proteolysis"/>
    <property type="evidence" value="ECO:0007669"/>
    <property type="project" value="UniProtKB-KW"/>
</dbReference>
<evidence type="ECO:0000256" key="2">
    <source>
        <dbReference type="ARBA" id="ARBA00022723"/>
    </source>
</evidence>
<dbReference type="Gene3D" id="3.30.2010.10">
    <property type="entry name" value="Metalloproteases ('zincins'), catalytic domain"/>
    <property type="match status" value="1"/>
</dbReference>
<evidence type="ECO:0000256" key="7">
    <source>
        <dbReference type="SAM" id="Phobius"/>
    </source>
</evidence>
<gene>
    <name evidence="9" type="ORF">SAMN05421854_1021040</name>
</gene>
<sequence length="332" mass="34346">MNPDLLAPLLLPLASWPVARWIAPRLPPRLGSWLLAGSALVLAVGSTATLAVLAAAGLAQLPFVGELGDFSAIAFHGADAVNLPLAIVSGVALVVTAVALTRAAMRHARWHRKVHAELNTHTREAGFVLLPGAEPVAFAVAGGGGRIAVSSGMLAVLEPQERRALLAHERAHLRLRHHVFAAIVTVATTVNPVLRPLGSAARFALERWADEAAADRLGDRKLVATAVAKAALASRSQPSLALAATGGPVPQRVRALLSAPPSGSRRNPLAAVAVAVVLGACTWSAASTLDAATDLHSGLETAQHAACVLAQGTHGESALPAFRHQHRDCAER</sequence>
<keyword evidence="4 6" id="KW-0862">Zinc</keyword>
<dbReference type="CDD" id="cd07326">
    <property type="entry name" value="M56_BlaR1_MecR1_like"/>
    <property type="match status" value="1"/>
</dbReference>
<feature type="domain" description="Peptidase M48" evidence="8">
    <location>
        <begin position="116"/>
        <end position="185"/>
    </location>
</feature>
<evidence type="ECO:0000313" key="9">
    <source>
        <dbReference type="EMBL" id="SFO70066.1"/>
    </source>
</evidence>
<dbReference type="PANTHER" id="PTHR34978:SF3">
    <property type="entry name" value="SLR0241 PROTEIN"/>
    <property type="match status" value="1"/>
</dbReference>
<dbReference type="Pfam" id="PF01435">
    <property type="entry name" value="Peptidase_M48"/>
    <property type="match status" value="1"/>
</dbReference>
<keyword evidence="5 6" id="KW-0482">Metalloprotease</keyword>
<accession>A0A1I5JCJ3</accession>
<dbReference type="STRING" id="112413.SAMN05421854_1021040"/>
<organism evidence="9 10">
    <name type="scientific">Amycolatopsis rubida</name>
    <dbReference type="NCBI Taxonomy" id="112413"/>
    <lineage>
        <taxon>Bacteria</taxon>
        <taxon>Bacillati</taxon>
        <taxon>Actinomycetota</taxon>
        <taxon>Actinomycetes</taxon>
        <taxon>Pseudonocardiales</taxon>
        <taxon>Pseudonocardiaceae</taxon>
        <taxon>Amycolatopsis</taxon>
    </lineage>
</organism>
<feature type="transmembrane region" description="Helical" evidence="7">
    <location>
        <begin position="83"/>
        <end position="105"/>
    </location>
</feature>
<name>A0A1I5JCJ3_9PSEU</name>
<dbReference type="EMBL" id="FOWC01000002">
    <property type="protein sequence ID" value="SFO70066.1"/>
    <property type="molecule type" value="Genomic_DNA"/>
</dbReference>
<proteinExistence type="inferred from homology"/>
<comment type="similarity">
    <text evidence="6">Belongs to the peptidase M48 family.</text>
</comment>
<dbReference type="InterPro" id="IPR001915">
    <property type="entry name" value="Peptidase_M48"/>
</dbReference>
<dbReference type="GO" id="GO:0046872">
    <property type="term" value="F:metal ion binding"/>
    <property type="evidence" value="ECO:0007669"/>
    <property type="project" value="UniProtKB-KW"/>
</dbReference>
<keyword evidence="2" id="KW-0479">Metal-binding</keyword>
<evidence type="ECO:0000256" key="3">
    <source>
        <dbReference type="ARBA" id="ARBA00022801"/>
    </source>
</evidence>
<dbReference type="PANTHER" id="PTHR34978">
    <property type="entry name" value="POSSIBLE SENSOR-TRANSDUCER PROTEIN BLAR"/>
    <property type="match status" value="1"/>
</dbReference>
<keyword evidence="7" id="KW-1133">Transmembrane helix</keyword>
<protein>
    <submittedName>
        <fullName evidence="9">Zn-dependent protease with chaperone function</fullName>
    </submittedName>
</protein>
<feature type="transmembrane region" description="Helical" evidence="7">
    <location>
        <begin position="6"/>
        <end position="23"/>
    </location>
</feature>
<evidence type="ECO:0000256" key="4">
    <source>
        <dbReference type="ARBA" id="ARBA00022833"/>
    </source>
</evidence>
<dbReference type="RefSeq" id="WP_067575776.1">
    <property type="nucleotide sequence ID" value="NZ_FOWC01000002.1"/>
</dbReference>
<keyword evidence="7" id="KW-0472">Membrane</keyword>
<dbReference type="AlphaFoldDB" id="A0A1I5JCJ3"/>
<feature type="transmembrane region" description="Helical" evidence="7">
    <location>
        <begin position="35"/>
        <end position="63"/>
    </location>
</feature>
<reference evidence="9 10" key="1">
    <citation type="submission" date="2016-10" db="EMBL/GenBank/DDBJ databases">
        <authorList>
            <person name="de Groot N.N."/>
        </authorList>
    </citation>
    <scope>NUCLEOTIDE SEQUENCE [LARGE SCALE GENOMIC DNA]</scope>
    <source>
        <strain evidence="9 10">DSM 44637</strain>
    </source>
</reference>